<sequence>MTDPSDACVACSWTPDQQEQCFYTSHVKLFHAASKRGVWCIGSDVIMKERPDQGPKTEVQTLNYLANYPEIPAPIILRDWAWAELTEAQKIAIADQVVDVREKLRELASTAMQGVGGGPCYPGLLFSDREPHGPFHSDLELRGALNLNIQARGLPNHVLENLGKLLPQCRPYVLTHCDLNLGNIMVKDGALVGILDWEFAAYYPVWYECVSASWRWTEDDAAWKRMLQERFNAHGDGHEDAKSFWMDLRRLRKFPDLDEKGQEVLERLSSA</sequence>
<gene>
    <name evidence="2" type="ORF">DSM5745_08021</name>
</gene>
<dbReference type="PANTHER" id="PTHR21310:SF15">
    <property type="entry name" value="AMINOGLYCOSIDE PHOSPHOTRANSFERASE DOMAIN-CONTAINING PROTEIN"/>
    <property type="match status" value="1"/>
</dbReference>
<dbReference type="OrthoDB" id="8300194at2759"/>
<dbReference type="AlphaFoldDB" id="A0A3D8R967"/>
<dbReference type="Pfam" id="PF01636">
    <property type="entry name" value="APH"/>
    <property type="match status" value="1"/>
</dbReference>
<protein>
    <recommendedName>
        <fullName evidence="1">Aminoglycoside phosphotransferase domain-containing protein</fullName>
    </recommendedName>
</protein>
<dbReference type="RefSeq" id="XP_026601041.1">
    <property type="nucleotide sequence ID" value="XM_026750037.1"/>
</dbReference>
<dbReference type="InterPro" id="IPR011009">
    <property type="entry name" value="Kinase-like_dom_sf"/>
</dbReference>
<feature type="domain" description="Aminoglycoside phosphotransferase" evidence="1">
    <location>
        <begin position="123"/>
        <end position="232"/>
    </location>
</feature>
<dbReference type="SUPFAM" id="SSF56112">
    <property type="entry name" value="Protein kinase-like (PK-like)"/>
    <property type="match status" value="1"/>
</dbReference>
<comment type="caution">
    <text evidence="2">The sequence shown here is derived from an EMBL/GenBank/DDBJ whole genome shotgun (WGS) entry which is preliminary data.</text>
</comment>
<dbReference type="STRING" id="1810919.A0A3D8R967"/>
<dbReference type="Proteomes" id="UP000256690">
    <property type="component" value="Unassembled WGS sequence"/>
</dbReference>
<organism evidence="2 3">
    <name type="scientific">Aspergillus mulundensis</name>
    <dbReference type="NCBI Taxonomy" id="1810919"/>
    <lineage>
        <taxon>Eukaryota</taxon>
        <taxon>Fungi</taxon>
        <taxon>Dikarya</taxon>
        <taxon>Ascomycota</taxon>
        <taxon>Pezizomycotina</taxon>
        <taxon>Eurotiomycetes</taxon>
        <taxon>Eurotiomycetidae</taxon>
        <taxon>Eurotiales</taxon>
        <taxon>Aspergillaceae</taxon>
        <taxon>Aspergillus</taxon>
        <taxon>Aspergillus subgen. Nidulantes</taxon>
    </lineage>
</organism>
<accession>A0A3D8R967</accession>
<dbReference type="InterPro" id="IPR002575">
    <property type="entry name" value="Aminoglycoside_PTrfase"/>
</dbReference>
<dbReference type="PANTHER" id="PTHR21310">
    <property type="entry name" value="AMINOGLYCOSIDE PHOSPHOTRANSFERASE-RELATED-RELATED"/>
    <property type="match status" value="1"/>
</dbReference>
<evidence type="ECO:0000313" key="3">
    <source>
        <dbReference type="Proteomes" id="UP000256690"/>
    </source>
</evidence>
<evidence type="ECO:0000259" key="1">
    <source>
        <dbReference type="Pfam" id="PF01636"/>
    </source>
</evidence>
<reference evidence="2 3" key="1">
    <citation type="journal article" date="2018" name="IMA Fungus">
        <title>IMA Genome-F 9: Draft genome sequence of Annulohypoxylon stygium, Aspergillus mulundensis, Berkeleyomyces basicola (syn. Thielaviopsis basicola), Ceratocystis smalleyi, two Cercospora beticola strains, Coleophoma cylindrospora, Fusarium fracticaudum, Phialophora cf. hyalina, and Morchella septimelata.</title>
        <authorList>
            <person name="Wingfield B.D."/>
            <person name="Bills G.F."/>
            <person name="Dong Y."/>
            <person name="Huang W."/>
            <person name="Nel W.J."/>
            <person name="Swalarsk-Parry B.S."/>
            <person name="Vaghefi N."/>
            <person name="Wilken P.M."/>
            <person name="An Z."/>
            <person name="de Beer Z.W."/>
            <person name="De Vos L."/>
            <person name="Chen L."/>
            <person name="Duong T.A."/>
            <person name="Gao Y."/>
            <person name="Hammerbacher A."/>
            <person name="Kikkert J.R."/>
            <person name="Li Y."/>
            <person name="Li H."/>
            <person name="Li K."/>
            <person name="Li Q."/>
            <person name="Liu X."/>
            <person name="Ma X."/>
            <person name="Naidoo K."/>
            <person name="Pethybridge S.J."/>
            <person name="Sun J."/>
            <person name="Steenkamp E.T."/>
            <person name="van der Nest M.A."/>
            <person name="van Wyk S."/>
            <person name="Wingfield M.J."/>
            <person name="Xiong C."/>
            <person name="Yue Q."/>
            <person name="Zhang X."/>
        </authorList>
    </citation>
    <scope>NUCLEOTIDE SEQUENCE [LARGE SCALE GENOMIC DNA]</scope>
    <source>
        <strain evidence="2 3">DSM 5745</strain>
    </source>
</reference>
<dbReference type="GeneID" id="38118391"/>
<name>A0A3D8R967_9EURO</name>
<keyword evidence="3" id="KW-1185">Reference proteome</keyword>
<dbReference type="EMBL" id="PVWQ01000010">
    <property type="protein sequence ID" value="RDW70510.1"/>
    <property type="molecule type" value="Genomic_DNA"/>
</dbReference>
<evidence type="ECO:0000313" key="2">
    <source>
        <dbReference type="EMBL" id="RDW70510.1"/>
    </source>
</evidence>
<proteinExistence type="predicted"/>
<dbReference type="Gene3D" id="3.90.1200.10">
    <property type="match status" value="1"/>
</dbReference>
<dbReference type="InterPro" id="IPR051678">
    <property type="entry name" value="AGP_Transferase"/>
</dbReference>